<dbReference type="Proteomes" id="UP001152797">
    <property type="component" value="Unassembled WGS sequence"/>
</dbReference>
<feature type="compositionally biased region" description="Polar residues" evidence="1">
    <location>
        <begin position="41"/>
        <end position="53"/>
    </location>
</feature>
<dbReference type="EMBL" id="CAMXCT030000783">
    <property type="protein sequence ID" value="CAL4770558.1"/>
    <property type="molecule type" value="Genomic_DNA"/>
</dbReference>
<evidence type="ECO:0000313" key="3">
    <source>
        <dbReference type="EMBL" id="CAL4770558.1"/>
    </source>
</evidence>
<name>A0A9P1C3N5_9DINO</name>
<feature type="region of interest" description="Disordered" evidence="1">
    <location>
        <begin position="550"/>
        <end position="570"/>
    </location>
</feature>
<dbReference type="InterPro" id="IPR052055">
    <property type="entry name" value="Hepadnavirus_pol/RT"/>
</dbReference>
<comment type="caution">
    <text evidence="2">The sequence shown here is derived from an EMBL/GenBank/DDBJ whole genome shotgun (WGS) entry which is preliminary data.</text>
</comment>
<protein>
    <submittedName>
        <fullName evidence="3">Methyltransferase-like protein 24</fullName>
    </submittedName>
</protein>
<evidence type="ECO:0000256" key="1">
    <source>
        <dbReference type="SAM" id="MobiDB-lite"/>
    </source>
</evidence>
<dbReference type="PANTHER" id="PTHR33050:SF7">
    <property type="entry name" value="RIBONUCLEASE H"/>
    <property type="match status" value="1"/>
</dbReference>
<dbReference type="EMBL" id="CAMXCT010000783">
    <property type="protein sequence ID" value="CAI3983246.1"/>
    <property type="molecule type" value="Genomic_DNA"/>
</dbReference>
<evidence type="ECO:0000313" key="4">
    <source>
        <dbReference type="Proteomes" id="UP001152797"/>
    </source>
</evidence>
<organism evidence="2">
    <name type="scientific">Cladocopium goreaui</name>
    <dbReference type="NCBI Taxonomy" id="2562237"/>
    <lineage>
        <taxon>Eukaryota</taxon>
        <taxon>Sar</taxon>
        <taxon>Alveolata</taxon>
        <taxon>Dinophyceae</taxon>
        <taxon>Suessiales</taxon>
        <taxon>Symbiodiniaceae</taxon>
        <taxon>Cladocopium</taxon>
    </lineage>
</organism>
<dbReference type="EMBL" id="CAMXCT020000783">
    <property type="protein sequence ID" value="CAL1136621.1"/>
    <property type="molecule type" value="Genomic_DNA"/>
</dbReference>
<dbReference type="GO" id="GO:0032259">
    <property type="term" value="P:methylation"/>
    <property type="evidence" value="ECO:0007669"/>
    <property type="project" value="UniProtKB-KW"/>
</dbReference>
<sequence>MEVKHGCFSEGADWAERDDLDLFAEHGWDSNEAAGACAAGSQQGLEDSGQGSQLGHEFSPAELARKRRAADMELEKGAGPDKNLFFNMLKLQRTGVPQMPWTKGLVADVFKKGPCKLPMPWLSMPLVGKQESLQGLVPSSEPPERMATRTPFHQRHLLSVRLAQTDDQLRAKALRRLRDLILAVPSHTQLGRALLDTAGQLTGEDMISCVFADAFRSRATATLVKRSLDYYKLALWMRQCLGLQPMQLTESVVYQYLSFLRETGAAPTLADATVKAIWFMHSTATIADFNPKVFTSRITGVCRDMYLRKRILRQAPPFPADVVRALEVYALQAESKIDSMFTNFILFCIFSSCRIGDAAKIREVEFSRCHDIFLVEAATSEAKNTNTMERRRMLLPFTAIGWGLHLNPWCIKWEMQLKALQPETIMPAYSEVSGQFLKRRITTAEANFWLREVLVRSGLAPAQAAKYSTHSCKATIPTWAGKFGGFSMDERRMLTHHMDASAVMPLSYSRNNLTALHSRVFRMLTAIRNFEFDPDSSNAARIYQDNKHLLDEPAQPPQQPGDWAESESDVSDEESFSEGCRFVDAQPVPADSVTGQKLLHKDSLVVHVKRDNQTLWCGRKMSPNYRNWQEGDPDFAQLVICQQCDKAQIERTSEDKPRTMPLAERMARIERQKGDLVGVTWTAELVTIQMQLGPKSPSLGQVHRRLAACILQKLEAGPTFLNLKQLRLDSLQAQGRQHRALQQLVPDFEAFLWRSPSIPLAKNEKPLPPKTAGEELEVADEDPAHEGAVKVGVWMEPEEPAAIARERLEMLKLYRDRAANLQAAEADLHKKLPAHVQGVVKGKRLLLFEERLRANSFSDLQVMHDFLEGVDLVGEEPMSALYKEKLQPATMTVEQLNMSAPLHRKLVIGRPLADHEKEHADRLVELSQEEVEESFLRGPFFSEDEVSAELGTQNWTLTKRFLLVQGDDGKERIIDDYRRSHVNAAFASRSYLELQDVDVLAALITLLMHLLKGGHDVSLPLSDGTVLKGKLSRAAMSGEAILGRCFDLSKAYKQLAVSTASLRYSVLGARNSSGRWFYYIGQSLPFGSTASVYSFNKMARALQFLLWEDFGVVTTNFYDDYLTLEFAGAAENTTQVVSGFFQLLGWRHAVTGKKAKPFASTFAALGVEYDLANLHSSFFTVGNKPERLQRIGRLIQQVAQEKAVTSSTAASLHGLLNFASGFALGKALQPAAQGFSSLAMGANLPPRVLADLWNLKLGGDISLPSELYTSIIDGIGVLKQEFKDRLRIASMAAISKPDGSVRPLHDGTHSVKVNHEIRYQDKILCPGPPEIAAMVREASESGEACFCVSADIKAAHRLVKIRRSDWGYMCCRADSSSDVVWVNQVGTFGISSAPYWWAKLAALVGRFVGYLFHNRWLMQMIYVDDLHGTFVGQEKFKALWIWVLAYELVGTPFGYHKFKGGFSSEFVGFCMRYDIAEVGISSKRGDWLVTWISKLAEQKFVVASRDFVEFLGRLSFVAQLLTWLKPHLAPLFAWSSVIARSTVGRLPETIIVTLRYILLELQAETFMVSTRRPIKHVGDQFRTDAKCSDGLVILAGWELKTRRWFSLRVYPGDAPYLFKHNGESQCASTSAELMATMLALAAFDWLRESKHRKSLQVAFHAGTDNRANEALTLKRATTKWPLMALNMQMSSMLSKARLGLNLQWRPREENTEADDLTNERFDDFDPKLRVEVSLQSMDLSILQALVLVHEEFEVAKQSAKVERERDPASKSKKFDKSPW</sequence>
<reference evidence="2" key="1">
    <citation type="submission" date="2022-10" db="EMBL/GenBank/DDBJ databases">
        <authorList>
            <person name="Chen Y."/>
            <person name="Dougan E. K."/>
            <person name="Chan C."/>
            <person name="Rhodes N."/>
            <person name="Thang M."/>
        </authorList>
    </citation>
    <scope>NUCLEOTIDE SEQUENCE</scope>
</reference>
<dbReference type="PANTHER" id="PTHR33050">
    <property type="entry name" value="REVERSE TRANSCRIPTASE DOMAIN-CONTAINING PROTEIN"/>
    <property type="match status" value="1"/>
</dbReference>
<dbReference type="GO" id="GO:0003677">
    <property type="term" value="F:DNA binding"/>
    <property type="evidence" value="ECO:0007669"/>
    <property type="project" value="InterPro"/>
</dbReference>
<dbReference type="InterPro" id="IPR011010">
    <property type="entry name" value="DNA_brk_join_enz"/>
</dbReference>
<gene>
    <name evidence="2" type="ORF">C1SCF055_LOCUS10870</name>
</gene>
<reference evidence="3 4" key="2">
    <citation type="submission" date="2024-05" db="EMBL/GenBank/DDBJ databases">
        <authorList>
            <person name="Chen Y."/>
            <person name="Shah S."/>
            <person name="Dougan E. K."/>
            <person name="Thang M."/>
            <person name="Chan C."/>
        </authorList>
    </citation>
    <scope>NUCLEOTIDE SEQUENCE [LARGE SCALE GENOMIC DNA]</scope>
</reference>
<keyword evidence="3" id="KW-0808">Transferase</keyword>
<feature type="region of interest" description="Disordered" evidence="1">
    <location>
        <begin position="35"/>
        <end position="55"/>
    </location>
</feature>
<accession>A0A9P1C3N5</accession>
<dbReference type="SUPFAM" id="SSF56349">
    <property type="entry name" value="DNA breaking-rejoining enzymes"/>
    <property type="match status" value="1"/>
</dbReference>
<proteinExistence type="predicted"/>
<evidence type="ECO:0000313" key="2">
    <source>
        <dbReference type="EMBL" id="CAI3983246.1"/>
    </source>
</evidence>
<keyword evidence="4" id="KW-1185">Reference proteome</keyword>
<keyword evidence="3" id="KW-0489">Methyltransferase</keyword>
<dbReference type="GO" id="GO:0008168">
    <property type="term" value="F:methyltransferase activity"/>
    <property type="evidence" value="ECO:0007669"/>
    <property type="project" value="UniProtKB-KW"/>
</dbReference>
<feature type="region of interest" description="Disordered" evidence="1">
    <location>
        <begin position="1756"/>
        <end position="1779"/>
    </location>
</feature>